<feature type="compositionally biased region" description="Polar residues" evidence="1">
    <location>
        <begin position="97"/>
        <end position="110"/>
    </location>
</feature>
<feature type="region of interest" description="Disordered" evidence="1">
    <location>
        <begin position="85"/>
        <end position="112"/>
    </location>
</feature>
<comment type="caution">
    <text evidence="3">The sequence shown here is derived from an EMBL/GenBank/DDBJ whole genome shotgun (WGS) entry which is preliminary data.</text>
</comment>
<feature type="domain" description="Mitochondria-eating protein C-terminal" evidence="2">
    <location>
        <begin position="170"/>
        <end position="375"/>
    </location>
</feature>
<gene>
    <name evidence="3" type="ORF">DPMN_106863</name>
</gene>
<reference evidence="3" key="2">
    <citation type="submission" date="2020-11" db="EMBL/GenBank/DDBJ databases">
        <authorList>
            <person name="McCartney M.A."/>
            <person name="Auch B."/>
            <person name="Kono T."/>
            <person name="Mallez S."/>
            <person name="Becker A."/>
            <person name="Gohl D.M."/>
            <person name="Silverstein K.A.T."/>
            <person name="Koren S."/>
            <person name="Bechman K.B."/>
            <person name="Herman A."/>
            <person name="Abrahante J.E."/>
            <person name="Garbe J."/>
        </authorList>
    </citation>
    <scope>NUCLEOTIDE SEQUENCE</scope>
    <source>
        <strain evidence="3">Duluth1</strain>
        <tissue evidence="3">Whole animal</tissue>
    </source>
</reference>
<name>A0A9D4QK93_DREPO</name>
<dbReference type="Pfam" id="PF16026">
    <property type="entry name" value="MIEAP"/>
    <property type="match status" value="1"/>
</dbReference>
<proteinExistence type="predicted"/>
<evidence type="ECO:0000259" key="2">
    <source>
        <dbReference type="Pfam" id="PF16026"/>
    </source>
</evidence>
<dbReference type="Proteomes" id="UP000828390">
    <property type="component" value="Unassembled WGS sequence"/>
</dbReference>
<accession>A0A9D4QK93</accession>
<evidence type="ECO:0000313" key="4">
    <source>
        <dbReference type="Proteomes" id="UP000828390"/>
    </source>
</evidence>
<dbReference type="EMBL" id="JAIWYP010000004">
    <property type="protein sequence ID" value="KAH3833550.1"/>
    <property type="molecule type" value="Genomic_DNA"/>
</dbReference>
<organism evidence="3 4">
    <name type="scientific">Dreissena polymorpha</name>
    <name type="common">Zebra mussel</name>
    <name type="synonym">Mytilus polymorpha</name>
    <dbReference type="NCBI Taxonomy" id="45954"/>
    <lineage>
        <taxon>Eukaryota</taxon>
        <taxon>Metazoa</taxon>
        <taxon>Spiralia</taxon>
        <taxon>Lophotrochozoa</taxon>
        <taxon>Mollusca</taxon>
        <taxon>Bivalvia</taxon>
        <taxon>Autobranchia</taxon>
        <taxon>Heteroconchia</taxon>
        <taxon>Euheterodonta</taxon>
        <taxon>Imparidentia</taxon>
        <taxon>Neoheterodontei</taxon>
        <taxon>Myida</taxon>
        <taxon>Dreissenoidea</taxon>
        <taxon>Dreissenidae</taxon>
        <taxon>Dreissena</taxon>
    </lineage>
</organism>
<dbReference type="InterPro" id="IPR031981">
    <property type="entry name" value="MIEAP_C"/>
</dbReference>
<dbReference type="AlphaFoldDB" id="A0A9D4QK93"/>
<sequence length="377" mass="43754">MANREYIRMIQRLSTDEKRNLFCIEAVFNEAHKRNWRAAKSNLARAKQQYKDVVLPYWKDERDKHDRFQDLQLRAKARSFQNANRKYVHRKKAPRIDSSSLNPSNGSRKTGSMKETLFTRSAGAVDKETMSVRNSLLSGPLDLEQDLEEAATVNEEELNGQVNTHEQIVSKLGEAFEKLYTTEWQAAFQEIKKTQTGRQNQMREREMTKCLKEIVLKAFNICKDESVRQMQQLEQACQCVIQTGELKNVNDFKVKESAYTDFLVDYRKHMADLSITRIQNIFSYNHLDKILDKYSLKRVAKSPITAYAKKCAEVSWWLVVQRPPMFVLPGDEDAEFDTQLYKEYKKGGKFKVIEFIIWPALLDKEGGIVISKGIAQG</sequence>
<protein>
    <recommendedName>
        <fullName evidence="2">Mitochondria-eating protein C-terminal domain-containing protein</fullName>
    </recommendedName>
</protein>
<keyword evidence="4" id="KW-1185">Reference proteome</keyword>
<evidence type="ECO:0000256" key="1">
    <source>
        <dbReference type="SAM" id="MobiDB-lite"/>
    </source>
</evidence>
<reference evidence="3" key="1">
    <citation type="journal article" date="2019" name="bioRxiv">
        <title>The Genome of the Zebra Mussel, Dreissena polymorpha: A Resource for Invasive Species Research.</title>
        <authorList>
            <person name="McCartney M.A."/>
            <person name="Auch B."/>
            <person name="Kono T."/>
            <person name="Mallez S."/>
            <person name="Zhang Y."/>
            <person name="Obille A."/>
            <person name="Becker A."/>
            <person name="Abrahante J.E."/>
            <person name="Garbe J."/>
            <person name="Badalamenti J.P."/>
            <person name="Herman A."/>
            <person name="Mangelson H."/>
            <person name="Liachko I."/>
            <person name="Sullivan S."/>
            <person name="Sone E.D."/>
            <person name="Koren S."/>
            <person name="Silverstein K.A.T."/>
            <person name="Beckman K.B."/>
            <person name="Gohl D.M."/>
        </authorList>
    </citation>
    <scope>NUCLEOTIDE SEQUENCE</scope>
    <source>
        <strain evidence="3">Duluth1</strain>
        <tissue evidence="3">Whole animal</tissue>
    </source>
</reference>
<evidence type="ECO:0000313" key="3">
    <source>
        <dbReference type="EMBL" id="KAH3833550.1"/>
    </source>
</evidence>